<protein>
    <recommendedName>
        <fullName evidence="2">DNA methylase adenine-specific domain-containing protein</fullName>
    </recommendedName>
</protein>
<gene>
    <name evidence="1" type="ORF">S01H4_24855</name>
</gene>
<accession>X1CWN0</accession>
<proteinExistence type="predicted"/>
<evidence type="ECO:0000313" key="1">
    <source>
        <dbReference type="EMBL" id="GAG88601.1"/>
    </source>
</evidence>
<dbReference type="EMBL" id="BART01011747">
    <property type="protein sequence ID" value="GAG88601.1"/>
    <property type="molecule type" value="Genomic_DNA"/>
</dbReference>
<dbReference type="Gene3D" id="3.40.50.150">
    <property type="entry name" value="Vaccinia Virus protein VP39"/>
    <property type="match status" value="1"/>
</dbReference>
<sequence>TSTCLSLIPIVESNFLRIYQNRKKEGAFYTRDSIANFIITKGLILFFDNYLDNCKINHLDDIYGLNKDEKEMVTSKLKNLTILDPACGTGVFLLRYLSCV</sequence>
<organism evidence="1">
    <name type="scientific">marine sediment metagenome</name>
    <dbReference type="NCBI Taxonomy" id="412755"/>
    <lineage>
        <taxon>unclassified sequences</taxon>
        <taxon>metagenomes</taxon>
        <taxon>ecological metagenomes</taxon>
    </lineage>
</organism>
<comment type="caution">
    <text evidence="1">The sequence shown here is derived from an EMBL/GenBank/DDBJ whole genome shotgun (WGS) entry which is preliminary data.</text>
</comment>
<dbReference type="AlphaFoldDB" id="X1CWN0"/>
<reference evidence="1" key="1">
    <citation type="journal article" date="2014" name="Front. Microbiol.">
        <title>High frequency of phylogenetically diverse reductive dehalogenase-homologous genes in deep subseafloor sedimentary metagenomes.</title>
        <authorList>
            <person name="Kawai M."/>
            <person name="Futagami T."/>
            <person name="Toyoda A."/>
            <person name="Takaki Y."/>
            <person name="Nishi S."/>
            <person name="Hori S."/>
            <person name="Arai W."/>
            <person name="Tsubouchi T."/>
            <person name="Morono Y."/>
            <person name="Uchiyama I."/>
            <person name="Ito T."/>
            <person name="Fujiyama A."/>
            <person name="Inagaki F."/>
            <person name="Takami H."/>
        </authorList>
    </citation>
    <scope>NUCLEOTIDE SEQUENCE</scope>
    <source>
        <strain evidence="1">Expedition CK06-06</strain>
    </source>
</reference>
<feature type="non-terminal residue" evidence="1">
    <location>
        <position position="1"/>
    </location>
</feature>
<evidence type="ECO:0008006" key="2">
    <source>
        <dbReference type="Google" id="ProtNLM"/>
    </source>
</evidence>
<dbReference type="SUPFAM" id="SSF53335">
    <property type="entry name" value="S-adenosyl-L-methionine-dependent methyltransferases"/>
    <property type="match status" value="1"/>
</dbReference>
<dbReference type="InterPro" id="IPR029063">
    <property type="entry name" value="SAM-dependent_MTases_sf"/>
</dbReference>
<name>X1CWN0_9ZZZZ</name>
<dbReference type="PRINTS" id="PR00507">
    <property type="entry name" value="N12N6MTFRASE"/>
</dbReference>